<comment type="caution">
    <text evidence="2">The sequence shown here is derived from an EMBL/GenBank/DDBJ whole genome shotgun (WGS) entry which is preliminary data.</text>
</comment>
<feature type="domain" description="Transcription regulator HTH AraC- type ligand binding" evidence="1">
    <location>
        <begin position="15"/>
        <end position="165"/>
    </location>
</feature>
<dbReference type="InterPro" id="IPR035418">
    <property type="entry name" value="AraC-bd_2"/>
</dbReference>
<name>A0A917PVX4_9MICO</name>
<gene>
    <name evidence="2" type="ORF">GCM10011372_35130</name>
</gene>
<sequence length="172" mass="18104">MPLDACRRAQSPAKGFSGGLISPAVGAVGINVSGTGVSVHRTSRRIRCSDPGYVKVGVALRGSGAVAQDDRSTVLATGAFALYDTSRPYHLDFDGSFAMFVLMLPRESLRCGQRALSEVMASRFSGRRRLGAVTTHPFGELGRQLQLGAIDPPPSLADAIVDLLSASVTNSR</sequence>
<dbReference type="AlphaFoldDB" id="A0A917PVX4"/>
<dbReference type="Pfam" id="PF14525">
    <property type="entry name" value="AraC_binding_2"/>
    <property type="match status" value="1"/>
</dbReference>
<keyword evidence="3" id="KW-1185">Reference proteome</keyword>
<evidence type="ECO:0000259" key="1">
    <source>
        <dbReference type="Pfam" id="PF14525"/>
    </source>
</evidence>
<organism evidence="2 3">
    <name type="scientific">Agromyces bauzanensis</name>
    <dbReference type="NCBI Taxonomy" id="1308924"/>
    <lineage>
        <taxon>Bacteria</taxon>
        <taxon>Bacillati</taxon>
        <taxon>Actinomycetota</taxon>
        <taxon>Actinomycetes</taxon>
        <taxon>Micrococcales</taxon>
        <taxon>Microbacteriaceae</taxon>
        <taxon>Agromyces</taxon>
    </lineage>
</organism>
<accession>A0A917PVX4</accession>
<protein>
    <recommendedName>
        <fullName evidence="1">Transcription regulator HTH AraC- type ligand binding domain-containing protein</fullName>
    </recommendedName>
</protein>
<dbReference type="EMBL" id="BMMD01000035">
    <property type="protein sequence ID" value="GGJ93664.1"/>
    <property type="molecule type" value="Genomic_DNA"/>
</dbReference>
<proteinExistence type="predicted"/>
<reference evidence="2" key="2">
    <citation type="submission" date="2020-09" db="EMBL/GenBank/DDBJ databases">
        <authorList>
            <person name="Sun Q."/>
            <person name="Zhou Y."/>
        </authorList>
    </citation>
    <scope>NUCLEOTIDE SEQUENCE</scope>
    <source>
        <strain evidence="2">CGMCC 1.8984</strain>
    </source>
</reference>
<dbReference type="RefSeq" id="WP_188744700.1">
    <property type="nucleotide sequence ID" value="NZ_BAABFW010000035.1"/>
</dbReference>
<evidence type="ECO:0000313" key="3">
    <source>
        <dbReference type="Proteomes" id="UP000636956"/>
    </source>
</evidence>
<evidence type="ECO:0000313" key="2">
    <source>
        <dbReference type="EMBL" id="GGJ93664.1"/>
    </source>
</evidence>
<dbReference type="Proteomes" id="UP000636956">
    <property type="component" value="Unassembled WGS sequence"/>
</dbReference>
<reference evidence="2" key="1">
    <citation type="journal article" date="2014" name="Int. J. Syst. Evol. Microbiol.">
        <title>Complete genome sequence of Corynebacterium casei LMG S-19264T (=DSM 44701T), isolated from a smear-ripened cheese.</title>
        <authorList>
            <consortium name="US DOE Joint Genome Institute (JGI-PGF)"/>
            <person name="Walter F."/>
            <person name="Albersmeier A."/>
            <person name="Kalinowski J."/>
            <person name="Ruckert C."/>
        </authorList>
    </citation>
    <scope>NUCLEOTIDE SEQUENCE</scope>
    <source>
        <strain evidence="2">CGMCC 1.8984</strain>
    </source>
</reference>